<dbReference type="Proteomes" id="UP000465112">
    <property type="component" value="Chromosome 3"/>
</dbReference>
<evidence type="ECO:0000256" key="1">
    <source>
        <dbReference type="SAM" id="MobiDB-lite"/>
    </source>
</evidence>
<feature type="region of interest" description="Disordered" evidence="1">
    <location>
        <begin position="1"/>
        <end position="29"/>
    </location>
</feature>
<organism evidence="2 3">
    <name type="scientific">Perca fluviatilis</name>
    <name type="common">European perch</name>
    <dbReference type="NCBI Taxonomy" id="8168"/>
    <lineage>
        <taxon>Eukaryota</taxon>
        <taxon>Metazoa</taxon>
        <taxon>Chordata</taxon>
        <taxon>Craniata</taxon>
        <taxon>Vertebrata</taxon>
        <taxon>Euteleostomi</taxon>
        <taxon>Actinopterygii</taxon>
        <taxon>Neopterygii</taxon>
        <taxon>Teleostei</taxon>
        <taxon>Neoteleostei</taxon>
        <taxon>Acanthomorphata</taxon>
        <taxon>Eupercaria</taxon>
        <taxon>Perciformes</taxon>
        <taxon>Percoidei</taxon>
        <taxon>Percidae</taxon>
        <taxon>Percinae</taxon>
        <taxon>Perca</taxon>
    </lineage>
</organism>
<reference evidence="2 3" key="1">
    <citation type="submission" date="2019-06" db="EMBL/GenBank/DDBJ databases">
        <title>A chromosome-scale genome assembly of the European perch, Perca fluviatilis.</title>
        <authorList>
            <person name="Roques C."/>
            <person name="Zahm M."/>
            <person name="Cabau C."/>
            <person name="Klopp C."/>
            <person name="Bouchez O."/>
            <person name="Donnadieu C."/>
            <person name="Kuhl H."/>
            <person name="Gislard M."/>
            <person name="Guendouz S."/>
            <person name="Journot L."/>
            <person name="Haffray P."/>
            <person name="Bestin A."/>
            <person name="Morvezen R."/>
            <person name="Feron R."/>
            <person name="Wen M."/>
            <person name="Jouanno E."/>
            <person name="Herpin A."/>
            <person name="Schartl M."/>
            <person name="Postlethwait J."/>
            <person name="Schaerlinger B."/>
            <person name="Chardard D."/>
            <person name="Lecocq T."/>
            <person name="Poncet C."/>
            <person name="Jaffrelo L."/>
            <person name="Lampietro C."/>
            <person name="Guiguen Y."/>
        </authorList>
    </citation>
    <scope>NUCLEOTIDE SEQUENCE [LARGE SCALE GENOMIC DNA]</scope>
    <source>
        <tissue evidence="2">Blood</tissue>
    </source>
</reference>
<proteinExistence type="predicted"/>
<evidence type="ECO:0000313" key="3">
    <source>
        <dbReference type="Proteomes" id="UP000465112"/>
    </source>
</evidence>
<comment type="caution">
    <text evidence="2">The sequence shown here is derived from an EMBL/GenBank/DDBJ whole genome shotgun (WGS) entry which is preliminary data.</text>
</comment>
<gene>
    <name evidence="2" type="ORF">PFLUV_G00034780</name>
</gene>
<accession>A0A6A5FP34</accession>
<name>A0A6A5FP34_PERFL</name>
<evidence type="ECO:0000313" key="2">
    <source>
        <dbReference type="EMBL" id="KAF1393083.1"/>
    </source>
</evidence>
<sequence>MEERQLRTEPLSSRPALLSCSPRTDHSLEPEDRLHTARCAHYRWRPAREFDTTREMFLIRRKATGFKSICESQRGL</sequence>
<protein>
    <submittedName>
        <fullName evidence="2">Uncharacterized protein</fullName>
    </submittedName>
</protein>
<dbReference type="EMBL" id="VHII01000003">
    <property type="protein sequence ID" value="KAF1393083.1"/>
    <property type="molecule type" value="Genomic_DNA"/>
</dbReference>
<keyword evidence="3" id="KW-1185">Reference proteome</keyword>
<dbReference type="AlphaFoldDB" id="A0A6A5FP34"/>